<dbReference type="EMBL" id="UZAI01018538">
    <property type="protein sequence ID" value="VDP37932.1"/>
    <property type="molecule type" value="Genomic_DNA"/>
</dbReference>
<accession>A0A183MY78</accession>
<sequence length="175" mass="20472">MSSFISVCLNVTTTIKKVKVFINSCLRKILNIHWPDTIINSSLLWERTNQLPAEEEIRKRPWKWIERTLRKSSNCITRQALTWNPEGKWKIGRPKNTLCWIIEADMKRMNRNWKELERITQDRVGWRMLVSGLCSFTRSNRRKKANGFEVSGRLVMGKNSKVKAGSLLAFILSHA</sequence>
<dbReference type="STRING" id="48269.A0A183MY78"/>
<name>A0A183MY78_9TREM</name>
<dbReference type="Proteomes" id="UP000277204">
    <property type="component" value="Unassembled WGS sequence"/>
</dbReference>
<keyword evidence="2" id="KW-1185">Reference proteome</keyword>
<proteinExistence type="predicted"/>
<reference evidence="1 2" key="1">
    <citation type="submission" date="2018-11" db="EMBL/GenBank/DDBJ databases">
        <authorList>
            <consortium name="Pathogen Informatics"/>
        </authorList>
    </citation>
    <scope>NUCLEOTIDE SEQUENCE [LARGE SCALE GENOMIC DNA]</scope>
    <source>
        <strain evidence="1 2">Zambia</strain>
    </source>
</reference>
<dbReference type="AlphaFoldDB" id="A0A183MY78"/>
<evidence type="ECO:0000313" key="2">
    <source>
        <dbReference type="Proteomes" id="UP000277204"/>
    </source>
</evidence>
<organism evidence="1 2">
    <name type="scientific">Schistosoma margrebowiei</name>
    <dbReference type="NCBI Taxonomy" id="48269"/>
    <lineage>
        <taxon>Eukaryota</taxon>
        <taxon>Metazoa</taxon>
        <taxon>Spiralia</taxon>
        <taxon>Lophotrochozoa</taxon>
        <taxon>Platyhelminthes</taxon>
        <taxon>Trematoda</taxon>
        <taxon>Digenea</taxon>
        <taxon>Strigeidida</taxon>
        <taxon>Schistosomatoidea</taxon>
        <taxon>Schistosomatidae</taxon>
        <taxon>Schistosoma</taxon>
    </lineage>
</organism>
<protein>
    <submittedName>
        <fullName evidence="1">Uncharacterized protein</fullName>
    </submittedName>
</protein>
<evidence type="ECO:0000313" key="1">
    <source>
        <dbReference type="EMBL" id="VDP37932.1"/>
    </source>
</evidence>
<gene>
    <name evidence="1" type="ORF">SMRZ_LOCUS21003</name>
</gene>